<gene>
    <name evidence="1" type="ORF">C1645_784216</name>
</gene>
<evidence type="ECO:0000313" key="2">
    <source>
        <dbReference type="Proteomes" id="UP000265703"/>
    </source>
</evidence>
<organism evidence="1 2">
    <name type="scientific">Glomus cerebriforme</name>
    <dbReference type="NCBI Taxonomy" id="658196"/>
    <lineage>
        <taxon>Eukaryota</taxon>
        <taxon>Fungi</taxon>
        <taxon>Fungi incertae sedis</taxon>
        <taxon>Mucoromycota</taxon>
        <taxon>Glomeromycotina</taxon>
        <taxon>Glomeromycetes</taxon>
        <taxon>Glomerales</taxon>
        <taxon>Glomeraceae</taxon>
        <taxon>Glomus</taxon>
    </lineage>
</organism>
<keyword evidence="2" id="KW-1185">Reference proteome</keyword>
<name>A0A397SK65_9GLOM</name>
<comment type="caution">
    <text evidence="1">The sequence shown here is derived from an EMBL/GenBank/DDBJ whole genome shotgun (WGS) entry which is preliminary data.</text>
</comment>
<accession>A0A397SK65</accession>
<reference evidence="1 2" key="1">
    <citation type="submission" date="2018-06" db="EMBL/GenBank/DDBJ databases">
        <title>Comparative genomics reveals the genomic features of Rhizophagus irregularis, R. cerebriforme, R. diaphanum and Gigaspora rosea, and their symbiotic lifestyle signature.</title>
        <authorList>
            <person name="Morin E."/>
            <person name="San Clemente H."/>
            <person name="Chen E.C.H."/>
            <person name="De La Providencia I."/>
            <person name="Hainaut M."/>
            <person name="Kuo A."/>
            <person name="Kohler A."/>
            <person name="Murat C."/>
            <person name="Tang N."/>
            <person name="Roy S."/>
            <person name="Loubradou J."/>
            <person name="Henrissat B."/>
            <person name="Grigoriev I.V."/>
            <person name="Corradi N."/>
            <person name="Roux C."/>
            <person name="Martin F.M."/>
        </authorList>
    </citation>
    <scope>NUCLEOTIDE SEQUENCE [LARGE SCALE GENOMIC DNA]</scope>
    <source>
        <strain evidence="1 2">DAOM 227022</strain>
    </source>
</reference>
<proteinExistence type="predicted"/>
<dbReference type="OrthoDB" id="2392308at2759"/>
<dbReference type="EMBL" id="QKYT01000497">
    <property type="protein sequence ID" value="RIA84377.1"/>
    <property type="molecule type" value="Genomic_DNA"/>
</dbReference>
<evidence type="ECO:0000313" key="1">
    <source>
        <dbReference type="EMBL" id="RIA84377.1"/>
    </source>
</evidence>
<dbReference type="AlphaFoldDB" id="A0A397SK65"/>
<protein>
    <submittedName>
        <fullName evidence="1">Uncharacterized protein</fullName>
    </submittedName>
</protein>
<sequence length="321" mass="37283">MMSVEQLKNEIHKQTIIIKELTSKQAILDKINEELNPAIIARNEVVHELQRVYKKREAGQLDKNNCPLNIECFPITMPSSMNGSIMQRIFLRIRLTSRIGIEWSKWWSLIVTMTNDRTLRSSNNEKNKQESLCYSLSLLDMTTTWERDIEINLRFLQFPIFIKLALCFAPPSPINHTNDVQYKPQETYFPLVNLQYDILGFIKPCPQHVLQRLQQERHFKVCSSVPDFITPFDGDFFATKNDLRRTIENLISKQSKESEKVKPFSDFISSLNINSSFIKFFLRSSDITEVIDLEGSNDTLINDDGAWKRCLAVLLGENVET</sequence>
<dbReference type="Proteomes" id="UP000265703">
    <property type="component" value="Unassembled WGS sequence"/>
</dbReference>